<evidence type="ECO:0000313" key="4">
    <source>
        <dbReference type="Proteomes" id="UP001209878"/>
    </source>
</evidence>
<evidence type="ECO:0000313" key="3">
    <source>
        <dbReference type="EMBL" id="KAK2183400.1"/>
    </source>
</evidence>
<feature type="region of interest" description="Disordered" evidence="1">
    <location>
        <begin position="1300"/>
        <end position="1377"/>
    </location>
</feature>
<feature type="compositionally biased region" description="Polar residues" evidence="1">
    <location>
        <begin position="1503"/>
        <end position="1512"/>
    </location>
</feature>
<feature type="region of interest" description="Disordered" evidence="1">
    <location>
        <begin position="1109"/>
        <end position="1265"/>
    </location>
</feature>
<feature type="region of interest" description="Disordered" evidence="1">
    <location>
        <begin position="401"/>
        <end position="515"/>
    </location>
</feature>
<reference evidence="3" key="1">
    <citation type="journal article" date="2023" name="Mol. Biol. Evol.">
        <title>Third-Generation Sequencing Reveals the Adaptive Role of the Epigenome in Three Deep-Sea Polychaetes.</title>
        <authorList>
            <person name="Perez M."/>
            <person name="Aroh O."/>
            <person name="Sun Y."/>
            <person name="Lan Y."/>
            <person name="Juniper S.K."/>
            <person name="Young C.R."/>
            <person name="Angers B."/>
            <person name="Qian P.Y."/>
        </authorList>
    </citation>
    <scope>NUCLEOTIDE SEQUENCE</scope>
    <source>
        <strain evidence="3">R07B-5</strain>
    </source>
</reference>
<evidence type="ECO:0000256" key="1">
    <source>
        <dbReference type="SAM" id="MobiDB-lite"/>
    </source>
</evidence>
<feature type="compositionally biased region" description="Basic and acidic residues" evidence="1">
    <location>
        <begin position="1335"/>
        <end position="1366"/>
    </location>
</feature>
<dbReference type="GO" id="GO:0006357">
    <property type="term" value="P:regulation of transcription by RNA polymerase II"/>
    <property type="evidence" value="ECO:0007669"/>
    <property type="project" value="TreeGrafter"/>
</dbReference>
<dbReference type="InterPro" id="IPR040010">
    <property type="entry name" value="ZN608/ZN609"/>
</dbReference>
<gene>
    <name evidence="3" type="ORF">NP493_313g02000</name>
</gene>
<feature type="region of interest" description="Disordered" evidence="1">
    <location>
        <begin position="901"/>
        <end position="976"/>
    </location>
</feature>
<dbReference type="PROSITE" id="PS00028">
    <property type="entry name" value="ZINC_FINGER_C2H2_1"/>
    <property type="match status" value="1"/>
</dbReference>
<feature type="compositionally biased region" description="Polar residues" evidence="1">
    <location>
        <begin position="454"/>
        <end position="474"/>
    </location>
</feature>
<feature type="compositionally biased region" description="Basic residues" evidence="1">
    <location>
        <begin position="819"/>
        <end position="828"/>
    </location>
</feature>
<feature type="compositionally biased region" description="Polar residues" evidence="1">
    <location>
        <begin position="801"/>
        <end position="810"/>
    </location>
</feature>
<evidence type="ECO:0000259" key="2">
    <source>
        <dbReference type="PROSITE" id="PS00028"/>
    </source>
</evidence>
<feature type="compositionally biased region" description="Low complexity" evidence="1">
    <location>
        <begin position="1177"/>
        <end position="1194"/>
    </location>
</feature>
<feature type="region of interest" description="Disordered" evidence="1">
    <location>
        <begin position="1008"/>
        <end position="1083"/>
    </location>
</feature>
<sequence>MRDVCRGGHSSVATTAAGLERHAKLPASNNNNNTSRTRNNNSATGFALVCHGKSTTRENSVDDTEEDGDDWDFGIRNLVIDLDADLDARNRSCTVPENRGSAVDTIPSVEGREEKGPGGNRMSGVEHQSTVDKGLKMKIKRKNVAGKSSDSKADTNKDHKSQQQQQNNASATWNSGSGSNGSSSNASGLTPDKQSERLKHASQANSGATQGDSKLAKGRVLHKRDRVKDKNLRGCGEHPQGSMANVNGTCDSNASGCSVSGSSSALQGGATACSDVTDCDVVKREHGTSEVPDPYEFIAKVEDRIGLPVKKVKVEKGDTCEKTPHSGTPATVPMPETHSVAVGTSSVAVATDPDCLGPCEPGTHVMLEGIVWNETENGVLVVNVTWRGKTYMGTLMDSTQHTWAPPGRRMNCESPISDLESRTPKGRGKRGRGMAANQPVAEVGDRKLRKTRRNNMGGNTTPSSPDITNSSNIGGATGKRKGRPSDLELNNTEKSSKRVRCSLRTTANSVRDPSPELIECPEPNCNKKYRHLNGLKYHQSHAHQEVNSPPSEVTPDESMDTDAKSGVSGSESVEKDEKVTIIKGRGKSPRKVVTPSGGAKEHTNSTSSSWFEKDDAKVAPVSAEKGRDSGIGFRDSVPSIMAGSKSVHAVRPCTSSRGPGTCIGPVTLVTANNHLVSTSGNVVVSTNSTNQVHPTSVTTVITTVPVVTATIATTTDAQTVKDAGDRLKKCKVERTDKVTVAAAVATKPKSVIATRPLLPAPPVAGIHTTMSAVSVHAPSSHASFTATSQLKPIQPKPTIMGETTTVNPALTSLKEMKEKKSKKKRNKEKPRDAPSEVKPDAVRPSEPLLSVIKPVPSPPRKLVGMVTADRTSGGDVRQAVSADVQKQAPVTEITDKVDLTTNSVGKGAEPSCVRPANVQPPSSLSISSPLEVTTDMRERGSNVQSPAYSDISDANDSAPTLENEVEAKSGTAGDDRLCKVSCDQSLDQCVQSTYGICQPFYGQPPYLVPAVPQSQDPMHAGSSSRQSTPKPSLVDKDGNRSKAGSPRSRDPSAEDRIDGSGHRGDGCRSDVKLSGEQHREKMMQQSQLYSQYHPYMYSGGGGSSGYANYHMPVMSHSPQYKGDSDQHQRRQEAGLGQSPHQRTEPSSTQVKVEPKVGGSDNDAGSRGPARSPAPKTSFATSALSASSPLLNVASPMSSSPRSQAEKAKNRAVEPSKRTVAPPPHSDSLKKKQNENHQIMKENIELKNQMPSNRSTGVHGPSTYDAQASGYDAQFLMELQRQDVQRFYMFQQQRMLQEQQRYSDLHQGVDGQEGGGEKCTAKDLTKPKVSPPVRDSSAERSRPPVESSHSKDTPSRHQNDARTRENKSASPLNMAKGKDRAVSGGILLSGGGLPPSAAQFYGHPFQYAGQVPFDPTRGLYPGMGPYVGYANTSGYMNPTAMRYHMTPMDAAEKEAMLLSPGAAGISAEGKALDLLQQHASHYYSSVPGPHKIHELKDAAKPSAGKSSPPLSSTKEVERPSSANSATSPKELNGSPLLQRHLHTHHHTHVVGPSYPMYSTFGCR</sequence>
<feature type="compositionally biased region" description="Basic and acidic residues" evidence="1">
    <location>
        <begin position="829"/>
        <end position="843"/>
    </location>
</feature>
<feature type="compositionally biased region" description="Basic and acidic residues" evidence="1">
    <location>
        <begin position="149"/>
        <end position="161"/>
    </location>
</feature>
<feature type="compositionally biased region" description="Basic and acidic residues" evidence="1">
    <location>
        <begin position="1314"/>
        <end position="1325"/>
    </location>
</feature>
<comment type="caution">
    <text evidence="3">The sequence shown here is derived from an EMBL/GenBank/DDBJ whole genome shotgun (WGS) entry which is preliminary data.</text>
</comment>
<feature type="region of interest" description="Disordered" evidence="1">
    <location>
        <begin position="92"/>
        <end position="242"/>
    </location>
</feature>
<feature type="compositionally biased region" description="Basic and acidic residues" evidence="1">
    <location>
        <begin position="1226"/>
        <end position="1244"/>
    </location>
</feature>
<feature type="compositionally biased region" description="Low complexity" evidence="1">
    <location>
        <begin position="920"/>
        <end position="930"/>
    </location>
</feature>
<dbReference type="InterPro" id="IPR013087">
    <property type="entry name" value="Znf_C2H2_type"/>
</dbReference>
<feature type="compositionally biased region" description="Polar residues" evidence="1">
    <location>
        <begin position="1138"/>
        <end position="1150"/>
    </location>
</feature>
<feature type="compositionally biased region" description="Basic and acidic residues" evidence="1">
    <location>
        <begin position="226"/>
        <end position="236"/>
    </location>
</feature>
<dbReference type="PANTHER" id="PTHR21564">
    <property type="entry name" value="BRAKELESS PROTEIN"/>
    <property type="match status" value="1"/>
</dbReference>
<feature type="compositionally biased region" description="Polar residues" evidence="1">
    <location>
        <begin position="1519"/>
        <end position="1528"/>
    </location>
</feature>
<feature type="compositionally biased region" description="Basic and acidic residues" evidence="1">
    <location>
        <begin position="1203"/>
        <end position="1216"/>
    </location>
</feature>
<feature type="compositionally biased region" description="Basic and acidic residues" evidence="1">
    <location>
        <begin position="1047"/>
        <end position="1082"/>
    </location>
</feature>
<feature type="compositionally biased region" description="Polar residues" evidence="1">
    <location>
        <begin position="1012"/>
        <end position="1030"/>
    </location>
</feature>
<feature type="region of interest" description="Disordered" evidence="1">
    <location>
        <begin position="794"/>
        <end position="856"/>
    </location>
</feature>
<feature type="compositionally biased region" description="Basic and acidic residues" evidence="1">
    <location>
        <begin position="1122"/>
        <end position="1132"/>
    </location>
</feature>
<feature type="compositionally biased region" description="Low complexity" evidence="1">
    <location>
        <begin position="27"/>
        <end position="41"/>
    </location>
</feature>
<protein>
    <recommendedName>
        <fullName evidence="2">C2H2-type domain-containing protein</fullName>
    </recommendedName>
</protein>
<feature type="domain" description="C2H2-type" evidence="2">
    <location>
        <begin position="520"/>
        <end position="543"/>
    </location>
</feature>
<feature type="region of interest" description="Disordered" evidence="1">
    <location>
        <begin position="15"/>
        <end position="41"/>
    </location>
</feature>
<dbReference type="PANTHER" id="PTHR21564:SF5">
    <property type="entry name" value="SCRIBBLER, ISOFORM J"/>
    <property type="match status" value="1"/>
</dbReference>
<feature type="region of interest" description="Disordered" evidence="1">
    <location>
        <begin position="540"/>
        <end position="612"/>
    </location>
</feature>
<accession>A0AAD9NV07</accession>
<feature type="compositionally biased region" description="Polar residues" evidence="1">
    <location>
        <begin position="941"/>
        <end position="960"/>
    </location>
</feature>
<dbReference type="GO" id="GO:0005634">
    <property type="term" value="C:nucleus"/>
    <property type="evidence" value="ECO:0007669"/>
    <property type="project" value="TreeGrafter"/>
</dbReference>
<keyword evidence="4" id="KW-1185">Reference proteome</keyword>
<feature type="compositionally biased region" description="Basic residues" evidence="1">
    <location>
        <begin position="216"/>
        <end position="225"/>
    </location>
</feature>
<name>A0AAD9NV07_RIDPI</name>
<proteinExistence type="predicted"/>
<dbReference type="Proteomes" id="UP001209878">
    <property type="component" value="Unassembled WGS sequence"/>
</dbReference>
<feature type="compositionally biased region" description="Polar residues" evidence="1">
    <location>
        <begin position="202"/>
        <end position="212"/>
    </location>
</feature>
<organism evidence="3 4">
    <name type="scientific">Ridgeia piscesae</name>
    <name type="common">Tubeworm</name>
    <dbReference type="NCBI Taxonomy" id="27915"/>
    <lineage>
        <taxon>Eukaryota</taxon>
        <taxon>Metazoa</taxon>
        <taxon>Spiralia</taxon>
        <taxon>Lophotrochozoa</taxon>
        <taxon>Annelida</taxon>
        <taxon>Polychaeta</taxon>
        <taxon>Sedentaria</taxon>
        <taxon>Canalipalpata</taxon>
        <taxon>Sabellida</taxon>
        <taxon>Siboglinidae</taxon>
        <taxon>Ridgeia</taxon>
    </lineage>
</organism>
<dbReference type="EMBL" id="JAODUO010000312">
    <property type="protein sequence ID" value="KAK2183400.1"/>
    <property type="molecule type" value="Genomic_DNA"/>
</dbReference>
<feature type="compositionally biased region" description="Low complexity" evidence="1">
    <location>
        <begin position="162"/>
        <end position="188"/>
    </location>
</feature>
<feature type="region of interest" description="Disordered" evidence="1">
    <location>
        <begin position="1496"/>
        <end position="1532"/>
    </location>
</feature>